<gene>
    <name evidence="4" type="ORF">ADUPG1_005247</name>
</gene>
<evidence type="ECO:0000259" key="3">
    <source>
        <dbReference type="Pfam" id="PF07728"/>
    </source>
</evidence>
<organism evidence="4 5">
    <name type="scientific">Aduncisulcus paluster</name>
    <dbReference type="NCBI Taxonomy" id="2918883"/>
    <lineage>
        <taxon>Eukaryota</taxon>
        <taxon>Metamonada</taxon>
        <taxon>Carpediemonas-like organisms</taxon>
        <taxon>Aduncisulcus</taxon>
    </lineage>
</organism>
<dbReference type="EMBL" id="BQXS01008314">
    <property type="protein sequence ID" value="GKT29392.1"/>
    <property type="molecule type" value="Genomic_DNA"/>
</dbReference>
<feature type="domain" description="ATPase dynein-related AAA" evidence="3">
    <location>
        <begin position="58"/>
        <end position="102"/>
    </location>
</feature>
<dbReference type="PANTHER" id="PTHR48103:SF2">
    <property type="entry name" value="MIDASIN"/>
    <property type="match status" value="1"/>
</dbReference>
<dbReference type="Gene3D" id="3.40.50.300">
    <property type="entry name" value="P-loop containing nucleotide triphosphate hydrolases"/>
    <property type="match status" value="1"/>
</dbReference>
<sequence>ELVSICELCAKLVSKDLKEIHQTLFDLKTQFSDIPDEPFSDLHEDFSAYLIESRLSFDCVESSLITALKEGNWVILENIHAASSDVIERLNSLTEESMTLNLFEKDNKTIFVKNKAEYLSSLARSNPKR</sequence>
<dbReference type="InterPro" id="IPR027417">
    <property type="entry name" value="P-loop_NTPase"/>
</dbReference>
<dbReference type="Pfam" id="PF07728">
    <property type="entry name" value="AAA_5"/>
    <property type="match status" value="1"/>
</dbReference>
<dbReference type="PANTHER" id="PTHR48103">
    <property type="entry name" value="MIDASIN-RELATED"/>
    <property type="match status" value="1"/>
</dbReference>
<evidence type="ECO:0000313" key="4">
    <source>
        <dbReference type="EMBL" id="GKT29392.1"/>
    </source>
</evidence>
<evidence type="ECO:0000313" key="5">
    <source>
        <dbReference type="Proteomes" id="UP001057375"/>
    </source>
</evidence>
<dbReference type="Proteomes" id="UP001057375">
    <property type="component" value="Unassembled WGS sequence"/>
</dbReference>
<proteinExistence type="predicted"/>
<comment type="caution">
    <text evidence="4">The sequence shown here is derived from an EMBL/GenBank/DDBJ whole genome shotgun (WGS) entry which is preliminary data.</text>
</comment>
<dbReference type="InterPro" id="IPR011704">
    <property type="entry name" value="ATPase_dyneun-rel_AAA"/>
</dbReference>
<keyword evidence="5" id="KW-1185">Reference proteome</keyword>
<name>A0ABQ5KBV2_9EUKA</name>
<keyword evidence="2" id="KW-0067">ATP-binding</keyword>
<evidence type="ECO:0000256" key="2">
    <source>
        <dbReference type="ARBA" id="ARBA00022840"/>
    </source>
</evidence>
<feature type="non-terminal residue" evidence="4">
    <location>
        <position position="1"/>
    </location>
</feature>
<evidence type="ECO:0000256" key="1">
    <source>
        <dbReference type="ARBA" id="ARBA00022741"/>
    </source>
</evidence>
<reference evidence="4" key="1">
    <citation type="submission" date="2022-03" db="EMBL/GenBank/DDBJ databases">
        <title>Draft genome sequence of Aduncisulcus paluster, a free-living microaerophilic Fornicata.</title>
        <authorList>
            <person name="Yuyama I."/>
            <person name="Kume K."/>
            <person name="Tamura T."/>
            <person name="Inagaki Y."/>
            <person name="Hashimoto T."/>
        </authorList>
    </citation>
    <scope>NUCLEOTIDE SEQUENCE</scope>
    <source>
        <strain evidence="4">NY0171</strain>
    </source>
</reference>
<feature type="non-terminal residue" evidence="4">
    <location>
        <position position="129"/>
    </location>
</feature>
<protein>
    <recommendedName>
        <fullName evidence="3">ATPase dynein-related AAA domain-containing protein</fullName>
    </recommendedName>
</protein>
<accession>A0ABQ5KBV2</accession>
<keyword evidence="1" id="KW-0547">Nucleotide-binding</keyword>